<dbReference type="InterPro" id="IPR022928">
    <property type="entry name" value="RNA_2'-PTrans_KptA"/>
</dbReference>
<accession>A0A518APA9</accession>
<comment type="function">
    <text evidence="4 5">Removes the 2'-phosphate from RNA via an intermediate in which the phosphate is ADP-ribosylated by NAD followed by a presumed transesterification to release the RNA and generate ADP-ribose 1''-2''-cyclic phosphate (APPR&gt;P). May function as an ADP-ribosylase.</text>
</comment>
<dbReference type="SUPFAM" id="SSF56399">
    <property type="entry name" value="ADP-ribosylation"/>
    <property type="match status" value="1"/>
</dbReference>
<keyword evidence="2 5" id="KW-0808">Transferase</keyword>
<protein>
    <recommendedName>
        <fullName evidence="5">Probable RNA 2'-phosphotransferase</fullName>
        <ecNumber evidence="5">2.7.1.-</ecNumber>
    </recommendedName>
</protein>
<dbReference type="GO" id="GO:0006388">
    <property type="term" value="P:tRNA splicing, via endonucleolytic cleavage and ligation"/>
    <property type="evidence" value="ECO:0007669"/>
    <property type="project" value="UniProtKB-UniRule"/>
</dbReference>
<evidence type="ECO:0000256" key="2">
    <source>
        <dbReference type="ARBA" id="ARBA00022679"/>
    </source>
</evidence>
<name>A0A518APA9_9BACT</name>
<dbReference type="Gene3D" id="1.10.10.970">
    <property type="entry name" value="RNA 2'-phosphotransferase, Tpt1/KptA family, N-terminal domain"/>
    <property type="match status" value="1"/>
</dbReference>
<dbReference type="KEGG" id="amuc:Pan181_27510"/>
<sequence>MNKEQLKKISKGLSYVLRHRPDSVGIELGDGGWVEVDRLLAAYQEHGKRLTRETLEVVVEENDKQRFEFSSDGRQIRARQGHSTEVDLGYEPQTPPEVLYHGTATRNLESIQADGLRKGRRHHVHLSTNQETMLQVGMRHGKPVLVAVDARQMAADGYLFYKTGNEVWLTEHVPPKYLGVIEP</sequence>
<proteinExistence type="inferred from homology"/>
<dbReference type="EC" id="2.7.1.-" evidence="5"/>
<dbReference type="InterPro" id="IPR042080">
    <property type="entry name" value="RNA_2'-PTrans_N"/>
</dbReference>
<evidence type="ECO:0000313" key="7">
    <source>
        <dbReference type="EMBL" id="QDU56541.1"/>
    </source>
</evidence>
<dbReference type="PANTHER" id="PTHR12684">
    <property type="entry name" value="PUTATIVE PHOSPHOTRANSFERASE"/>
    <property type="match status" value="1"/>
</dbReference>
<dbReference type="AlphaFoldDB" id="A0A518APA9"/>
<evidence type="ECO:0000313" key="8">
    <source>
        <dbReference type="Proteomes" id="UP000315750"/>
    </source>
</evidence>
<dbReference type="GO" id="GO:0000215">
    <property type="term" value="F:tRNA 2'-phosphotransferase activity"/>
    <property type="evidence" value="ECO:0007669"/>
    <property type="project" value="TreeGrafter"/>
</dbReference>
<dbReference type="Gene3D" id="3.20.170.30">
    <property type="match status" value="1"/>
</dbReference>
<evidence type="ECO:0000256" key="4">
    <source>
        <dbReference type="ARBA" id="ARBA00025212"/>
    </source>
</evidence>
<evidence type="ECO:0000256" key="3">
    <source>
        <dbReference type="ARBA" id="ARBA00023027"/>
    </source>
</evidence>
<evidence type="ECO:0000256" key="1">
    <source>
        <dbReference type="ARBA" id="ARBA00009836"/>
    </source>
</evidence>
<comment type="similarity">
    <text evidence="1 5">Belongs to the KptA/TPT1 family.</text>
</comment>
<dbReference type="InterPro" id="IPR002745">
    <property type="entry name" value="Ptrans_KptA/Tpt1"/>
</dbReference>
<dbReference type="NCBIfam" id="NF002014">
    <property type="entry name" value="PRK00819.1-4"/>
    <property type="match status" value="1"/>
</dbReference>
<dbReference type="InterPro" id="IPR042081">
    <property type="entry name" value="RNA_2'-PTrans_C"/>
</dbReference>
<dbReference type="GO" id="GO:0003950">
    <property type="term" value="F:NAD+ poly-ADP-ribosyltransferase activity"/>
    <property type="evidence" value="ECO:0007669"/>
    <property type="project" value="InterPro"/>
</dbReference>
<keyword evidence="3 5" id="KW-0520">NAD</keyword>
<dbReference type="Proteomes" id="UP000315750">
    <property type="component" value="Chromosome"/>
</dbReference>
<dbReference type="Pfam" id="PF01885">
    <property type="entry name" value="PTS_2-RNA"/>
    <property type="match status" value="1"/>
</dbReference>
<reference evidence="7 8" key="1">
    <citation type="submission" date="2019-02" db="EMBL/GenBank/DDBJ databases">
        <title>Deep-cultivation of Planctomycetes and their phenomic and genomic characterization uncovers novel biology.</title>
        <authorList>
            <person name="Wiegand S."/>
            <person name="Jogler M."/>
            <person name="Boedeker C."/>
            <person name="Pinto D."/>
            <person name="Vollmers J."/>
            <person name="Rivas-Marin E."/>
            <person name="Kohn T."/>
            <person name="Peeters S.H."/>
            <person name="Heuer A."/>
            <person name="Rast P."/>
            <person name="Oberbeckmann S."/>
            <person name="Bunk B."/>
            <person name="Jeske O."/>
            <person name="Meyerdierks A."/>
            <person name="Storesund J.E."/>
            <person name="Kallscheuer N."/>
            <person name="Luecker S."/>
            <person name="Lage O.M."/>
            <person name="Pohl T."/>
            <person name="Merkel B.J."/>
            <person name="Hornburger P."/>
            <person name="Mueller R.-W."/>
            <person name="Bruemmer F."/>
            <person name="Labrenz M."/>
            <person name="Spormann A.M."/>
            <person name="Op den Camp H."/>
            <person name="Overmann J."/>
            <person name="Amann R."/>
            <person name="Jetten M.S.M."/>
            <person name="Mascher T."/>
            <person name="Medema M.H."/>
            <person name="Devos D.P."/>
            <person name="Kaster A.-K."/>
            <person name="Ovreas L."/>
            <person name="Rohde M."/>
            <person name="Galperin M.Y."/>
            <person name="Jogler C."/>
        </authorList>
    </citation>
    <scope>NUCLEOTIDE SEQUENCE [LARGE SCALE GENOMIC DNA]</scope>
    <source>
        <strain evidence="7 8">Pan181</strain>
    </source>
</reference>
<dbReference type="PANTHER" id="PTHR12684:SF2">
    <property type="entry name" value="TRNA 2'-PHOSPHOTRANSFERASE 1"/>
    <property type="match status" value="1"/>
</dbReference>
<gene>
    <name evidence="5" type="primary">kptA</name>
    <name evidence="7" type="ORF">Pan181_27510</name>
</gene>
<dbReference type="EMBL" id="CP036278">
    <property type="protein sequence ID" value="QDU56541.1"/>
    <property type="molecule type" value="Genomic_DNA"/>
</dbReference>
<feature type="region of interest" description="Disordered" evidence="6">
    <location>
        <begin position="71"/>
        <end position="92"/>
    </location>
</feature>
<keyword evidence="8" id="KW-1185">Reference proteome</keyword>
<evidence type="ECO:0000256" key="5">
    <source>
        <dbReference type="HAMAP-Rule" id="MF_00299"/>
    </source>
</evidence>
<dbReference type="HAMAP" id="MF_00299">
    <property type="entry name" value="KptA"/>
    <property type="match status" value="1"/>
</dbReference>
<dbReference type="RefSeq" id="WP_145247277.1">
    <property type="nucleotide sequence ID" value="NZ_CP036278.1"/>
</dbReference>
<dbReference type="OrthoDB" id="4537997at2"/>
<evidence type="ECO:0000256" key="6">
    <source>
        <dbReference type="SAM" id="MobiDB-lite"/>
    </source>
</evidence>
<organism evidence="7 8">
    <name type="scientific">Aeoliella mucimassa</name>
    <dbReference type="NCBI Taxonomy" id="2527972"/>
    <lineage>
        <taxon>Bacteria</taxon>
        <taxon>Pseudomonadati</taxon>
        <taxon>Planctomycetota</taxon>
        <taxon>Planctomycetia</taxon>
        <taxon>Pirellulales</taxon>
        <taxon>Lacipirellulaceae</taxon>
        <taxon>Aeoliella</taxon>
    </lineage>
</organism>